<feature type="compositionally biased region" description="Polar residues" evidence="1">
    <location>
        <begin position="111"/>
        <end position="120"/>
    </location>
</feature>
<feature type="region of interest" description="Disordered" evidence="1">
    <location>
        <begin position="44"/>
        <end position="84"/>
    </location>
</feature>
<evidence type="ECO:0000313" key="3">
    <source>
        <dbReference type="Proteomes" id="UP000574390"/>
    </source>
</evidence>
<dbReference type="AlphaFoldDB" id="A0A7J6RGS0"/>
<feature type="non-terminal residue" evidence="2">
    <location>
        <position position="1"/>
    </location>
</feature>
<dbReference type="Proteomes" id="UP000574390">
    <property type="component" value="Unassembled WGS sequence"/>
</dbReference>
<organism evidence="2 3">
    <name type="scientific">Perkinsus olseni</name>
    <name type="common">Perkinsus atlanticus</name>
    <dbReference type="NCBI Taxonomy" id="32597"/>
    <lineage>
        <taxon>Eukaryota</taxon>
        <taxon>Sar</taxon>
        <taxon>Alveolata</taxon>
        <taxon>Perkinsozoa</taxon>
        <taxon>Perkinsea</taxon>
        <taxon>Perkinsida</taxon>
        <taxon>Perkinsidae</taxon>
        <taxon>Perkinsus</taxon>
    </lineage>
</organism>
<accession>A0A7J6RGS0</accession>
<protein>
    <submittedName>
        <fullName evidence="2">Uncharacterized protein</fullName>
    </submittedName>
</protein>
<reference evidence="2 3" key="1">
    <citation type="submission" date="2020-04" db="EMBL/GenBank/DDBJ databases">
        <title>Perkinsus olseni comparative genomics.</title>
        <authorList>
            <person name="Bogema D.R."/>
        </authorList>
    </citation>
    <scope>NUCLEOTIDE SEQUENCE [LARGE SCALE GENOMIC DNA]</scope>
    <source>
        <strain evidence="2">ATCC PRA-205</strain>
    </source>
</reference>
<evidence type="ECO:0000313" key="2">
    <source>
        <dbReference type="EMBL" id="KAF4719602.1"/>
    </source>
</evidence>
<name>A0A7J6RGS0_PEROL</name>
<feature type="region of interest" description="Disordered" evidence="1">
    <location>
        <begin position="108"/>
        <end position="136"/>
    </location>
</feature>
<evidence type="ECO:0000256" key="1">
    <source>
        <dbReference type="SAM" id="MobiDB-lite"/>
    </source>
</evidence>
<proteinExistence type="predicted"/>
<feature type="non-terminal residue" evidence="2">
    <location>
        <position position="136"/>
    </location>
</feature>
<sequence>DDGEEDDDDEASSFLQVADKSDATGDWISKIEKYLKEDRQRVLTARNSKLKSSSSSDGPEEEENDESPSFLETSMDAENVRSAIRKEAEKTRDVIKVLQQVQEAVDVKKASQGNKHSSGPSFVEQAQPGHFNLEKA</sequence>
<comment type="caution">
    <text evidence="2">The sequence shown here is derived from an EMBL/GenBank/DDBJ whole genome shotgun (WGS) entry which is preliminary data.</text>
</comment>
<dbReference type="EMBL" id="JABANM010022442">
    <property type="protein sequence ID" value="KAF4719602.1"/>
    <property type="molecule type" value="Genomic_DNA"/>
</dbReference>
<gene>
    <name evidence="2" type="ORF">FOZ62_020921</name>
</gene>